<feature type="compositionally biased region" description="Basic residues" evidence="1">
    <location>
        <begin position="159"/>
        <end position="169"/>
    </location>
</feature>
<dbReference type="Pfam" id="PF14303">
    <property type="entry name" value="NAM-associated"/>
    <property type="match status" value="1"/>
</dbReference>
<keyword evidence="4" id="KW-1185">Reference proteome</keyword>
<dbReference type="Proteomes" id="UP000235145">
    <property type="component" value="Unassembled WGS sequence"/>
</dbReference>
<organism evidence="3 4">
    <name type="scientific">Lactuca sativa</name>
    <name type="common">Garden lettuce</name>
    <dbReference type="NCBI Taxonomy" id="4236"/>
    <lineage>
        <taxon>Eukaryota</taxon>
        <taxon>Viridiplantae</taxon>
        <taxon>Streptophyta</taxon>
        <taxon>Embryophyta</taxon>
        <taxon>Tracheophyta</taxon>
        <taxon>Spermatophyta</taxon>
        <taxon>Magnoliopsida</taxon>
        <taxon>eudicotyledons</taxon>
        <taxon>Gunneridae</taxon>
        <taxon>Pentapetalae</taxon>
        <taxon>asterids</taxon>
        <taxon>campanulids</taxon>
        <taxon>Asterales</taxon>
        <taxon>Asteraceae</taxon>
        <taxon>Cichorioideae</taxon>
        <taxon>Cichorieae</taxon>
        <taxon>Lactucinae</taxon>
        <taxon>Lactuca</taxon>
    </lineage>
</organism>
<feature type="domain" description="No apical meristem-associated C-terminal" evidence="2">
    <location>
        <begin position="93"/>
        <end position="171"/>
    </location>
</feature>
<dbReference type="PANTHER" id="PTHR45023">
    <property type="match status" value="1"/>
</dbReference>
<reference evidence="3 4" key="1">
    <citation type="journal article" date="2017" name="Nat. Commun.">
        <title>Genome assembly with in vitro proximity ligation data and whole-genome triplication in lettuce.</title>
        <authorList>
            <person name="Reyes-Chin-Wo S."/>
            <person name="Wang Z."/>
            <person name="Yang X."/>
            <person name="Kozik A."/>
            <person name="Arikit S."/>
            <person name="Song C."/>
            <person name="Xia L."/>
            <person name="Froenicke L."/>
            <person name="Lavelle D.O."/>
            <person name="Truco M.J."/>
            <person name="Xia R."/>
            <person name="Zhu S."/>
            <person name="Xu C."/>
            <person name="Xu H."/>
            <person name="Xu X."/>
            <person name="Cox K."/>
            <person name="Korf I."/>
            <person name="Meyers B.C."/>
            <person name="Michelmore R.W."/>
        </authorList>
    </citation>
    <scope>NUCLEOTIDE SEQUENCE [LARGE SCALE GENOMIC DNA]</scope>
    <source>
        <strain evidence="4">cv. Salinas</strain>
        <tissue evidence="3">Seedlings</tissue>
    </source>
</reference>
<name>A0A9R1X926_LACSA</name>
<gene>
    <name evidence="3" type="ORF">LSAT_V11C500270230</name>
</gene>
<dbReference type="InterPro" id="IPR029466">
    <property type="entry name" value="NAM-associated_C"/>
</dbReference>
<feature type="compositionally biased region" description="Low complexity" evidence="1">
    <location>
        <begin position="114"/>
        <end position="124"/>
    </location>
</feature>
<accession>A0A9R1X926</accession>
<dbReference type="EMBL" id="NBSK02000005">
    <property type="protein sequence ID" value="KAJ0203931.1"/>
    <property type="molecule type" value="Genomic_DNA"/>
</dbReference>
<dbReference type="PANTHER" id="PTHR45023:SF14">
    <property type="entry name" value="GLUTATHIONE TRANSFERASE"/>
    <property type="match status" value="1"/>
</dbReference>
<evidence type="ECO:0000313" key="4">
    <source>
        <dbReference type="Proteomes" id="UP000235145"/>
    </source>
</evidence>
<evidence type="ECO:0000256" key="1">
    <source>
        <dbReference type="SAM" id="MobiDB-lite"/>
    </source>
</evidence>
<evidence type="ECO:0000259" key="2">
    <source>
        <dbReference type="Pfam" id="PF14303"/>
    </source>
</evidence>
<protein>
    <recommendedName>
        <fullName evidence="2">No apical meristem-associated C-terminal domain-containing protein</fullName>
    </recommendedName>
</protein>
<feature type="region of interest" description="Disordered" evidence="1">
    <location>
        <begin position="114"/>
        <end position="185"/>
    </location>
</feature>
<dbReference type="AlphaFoldDB" id="A0A9R1X926"/>
<sequence length="185" mass="21359">MDKRGKRKASGHMDNQTFNRFWEKVRTIFYALTGSESRNPYQISFKWCDIRLKCMKFGGIYNNLQNIRKSGSNDFDIFKAALEQFEKTMSTHKTFPYVKAWLKLKDAPKWIQQTEGTSQTSSGSKRSRNPDATSQQSDGRTHIDINDDPLDLENEQPRRRPVGRKKAKKSGSTSTRSSVINHFGE</sequence>
<comment type="caution">
    <text evidence="3">The sequence shown here is derived from an EMBL/GenBank/DDBJ whole genome shotgun (WGS) entry which is preliminary data.</text>
</comment>
<evidence type="ECO:0000313" key="3">
    <source>
        <dbReference type="EMBL" id="KAJ0203931.1"/>
    </source>
</evidence>
<feature type="compositionally biased region" description="Polar residues" evidence="1">
    <location>
        <begin position="170"/>
        <end position="185"/>
    </location>
</feature>
<proteinExistence type="predicted"/>